<reference evidence="2" key="1">
    <citation type="journal article" date="2019" name="Int. J. Syst. Evol. Microbiol.">
        <title>The Global Catalogue of Microorganisms (GCM) 10K type strain sequencing project: providing services to taxonomists for standard genome sequencing and annotation.</title>
        <authorList>
            <consortium name="The Broad Institute Genomics Platform"/>
            <consortium name="The Broad Institute Genome Sequencing Center for Infectious Disease"/>
            <person name="Wu L."/>
            <person name="Ma J."/>
        </authorList>
    </citation>
    <scope>NUCLEOTIDE SEQUENCE [LARGE SCALE GENOMIC DNA]</scope>
    <source>
        <strain evidence="2">CGMCC 4.7289</strain>
    </source>
</reference>
<accession>A0ABV8LP76</accession>
<gene>
    <name evidence="1" type="ORF">ACFOZ4_15625</name>
</gene>
<name>A0ABV8LP76_9ACTN</name>
<dbReference type="SUPFAM" id="SSF53474">
    <property type="entry name" value="alpha/beta-Hydrolases"/>
    <property type="match status" value="1"/>
</dbReference>
<dbReference type="Proteomes" id="UP001595816">
    <property type="component" value="Unassembled WGS sequence"/>
</dbReference>
<evidence type="ECO:0000313" key="1">
    <source>
        <dbReference type="EMBL" id="MFC4132039.1"/>
    </source>
</evidence>
<evidence type="ECO:0008006" key="3">
    <source>
        <dbReference type="Google" id="ProtNLM"/>
    </source>
</evidence>
<keyword evidence="2" id="KW-1185">Reference proteome</keyword>
<protein>
    <recommendedName>
        <fullName evidence="3">Dienelactone hydrolase</fullName>
    </recommendedName>
</protein>
<organism evidence="1 2">
    <name type="scientific">Hamadaea flava</name>
    <dbReference type="NCBI Taxonomy" id="1742688"/>
    <lineage>
        <taxon>Bacteria</taxon>
        <taxon>Bacillati</taxon>
        <taxon>Actinomycetota</taxon>
        <taxon>Actinomycetes</taxon>
        <taxon>Micromonosporales</taxon>
        <taxon>Micromonosporaceae</taxon>
        <taxon>Hamadaea</taxon>
    </lineage>
</organism>
<proteinExistence type="predicted"/>
<dbReference type="EMBL" id="JBHSAY010000008">
    <property type="protein sequence ID" value="MFC4132039.1"/>
    <property type="molecule type" value="Genomic_DNA"/>
</dbReference>
<evidence type="ECO:0000313" key="2">
    <source>
        <dbReference type="Proteomes" id="UP001595816"/>
    </source>
</evidence>
<dbReference type="RefSeq" id="WP_253749899.1">
    <property type="nucleotide sequence ID" value="NZ_JAMZDZ010000001.1"/>
</dbReference>
<dbReference type="InterPro" id="IPR029058">
    <property type="entry name" value="AB_hydrolase_fold"/>
</dbReference>
<comment type="caution">
    <text evidence="1">The sequence shown here is derived from an EMBL/GenBank/DDBJ whole genome shotgun (WGS) entry which is preliminary data.</text>
</comment>
<sequence length="233" mass="24507">MGVAERSFRIEGATGPVPGVAWLPPGAGGLVLLGHGGSGDKRSPRIVELATWFAANGLAAAAIDGPYHGERVPAPVPAPEYQARMVADGIDDVLDRMTADWLAVVRHLGFARVGYLGVSLGTRFGLPLAAALGDRLHCAVLGKFGLRQHPAMPAGLATPDRAVREARAITASVLFHVQWDDEIFPRDGQLALFDALGASGKQLIAYAGGHGVTPPGAVEHWRTFVHRHLGEEG</sequence>
<dbReference type="Gene3D" id="3.40.50.1820">
    <property type="entry name" value="alpha/beta hydrolase"/>
    <property type="match status" value="1"/>
</dbReference>